<gene>
    <name evidence="2" type="ORF">HK414_01885</name>
</gene>
<keyword evidence="3" id="KW-1185">Reference proteome</keyword>
<accession>A0ABX6P136</accession>
<dbReference type="Pfam" id="PF12974">
    <property type="entry name" value="Phosphonate-bd"/>
    <property type="match status" value="1"/>
</dbReference>
<dbReference type="PANTHER" id="PTHR35841:SF1">
    <property type="entry name" value="PHOSPHONATES-BINDING PERIPLASMIC PROTEIN"/>
    <property type="match status" value="1"/>
</dbReference>
<evidence type="ECO:0000256" key="1">
    <source>
        <dbReference type="SAM" id="SignalP"/>
    </source>
</evidence>
<dbReference type="EMBL" id="CP053418">
    <property type="protein sequence ID" value="QJW83392.1"/>
    <property type="molecule type" value="Genomic_DNA"/>
</dbReference>
<sequence>MKPAPLTTALVLASLALPAFSQTASGRNAAPAAAAPRAELVVAMPRTYGKTETMGLWGGYFSHLSSCANVSLRNQRGESLDVSTNVDTLAEKELVDSIKTGKAQLAQVNPGLAAQLVVAGHPAPFAVPGDKATGKPNSYHLILISRVDSPYRQPKDLAGKKIAHTTPTSNSGNLAPRALFPALGLTPEKDYEVVFSNGHERSVMGVMHGFYDGAAVASDLYQRMVLKGEVRASSVRTLWQSPPFMTESWVMGKDVPADVQARVRKCSYSYSFSPVLRKMLPGNDVFLPVNFDRDFATVMEVYRKSQAPAKP</sequence>
<proteinExistence type="predicted"/>
<evidence type="ECO:0000313" key="3">
    <source>
        <dbReference type="Proteomes" id="UP000500826"/>
    </source>
</evidence>
<dbReference type="PANTHER" id="PTHR35841">
    <property type="entry name" value="PHOSPHONATES-BINDING PERIPLASMIC PROTEIN"/>
    <property type="match status" value="1"/>
</dbReference>
<dbReference type="Proteomes" id="UP000500826">
    <property type="component" value="Chromosome"/>
</dbReference>
<name>A0ABX6P136_9BURK</name>
<protein>
    <submittedName>
        <fullName evidence="2">PhnD/SsuA/transferrin family substrate-binding protein</fullName>
    </submittedName>
</protein>
<dbReference type="SUPFAM" id="SSF53850">
    <property type="entry name" value="Periplasmic binding protein-like II"/>
    <property type="match status" value="1"/>
</dbReference>
<reference evidence="2 3" key="1">
    <citation type="submission" date="2020-05" db="EMBL/GenBank/DDBJ databases">
        <title>Ramlibacter rhizophilus sp. nov., isolated from rhizosphere soil of national flower Mugunghwa from South Korea.</title>
        <authorList>
            <person name="Zheng-Fei Y."/>
            <person name="Huan T."/>
        </authorList>
    </citation>
    <scope>NUCLEOTIDE SEQUENCE [LARGE SCALE GENOMIC DNA]</scope>
    <source>
        <strain evidence="2 3">H242</strain>
    </source>
</reference>
<keyword evidence="1" id="KW-0732">Signal</keyword>
<evidence type="ECO:0000313" key="2">
    <source>
        <dbReference type="EMBL" id="QJW83392.1"/>
    </source>
</evidence>
<organism evidence="2 3">
    <name type="scientific">Ramlibacter terrae</name>
    <dbReference type="NCBI Taxonomy" id="2732511"/>
    <lineage>
        <taxon>Bacteria</taxon>
        <taxon>Pseudomonadati</taxon>
        <taxon>Pseudomonadota</taxon>
        <taxon>Betaproteobacteria</taxon>
        <taxon>Burkholderiales</taxon>
        <taxon>Comamonadaceae</taxon>
        <taxon>Ramlibacter</taxon>
    </lineage>
</organism>
<feature type="chain" id="PRO_5046798001" evidence="1">
    <location>
        <begin position="22"/>
        <end position="311"/>
    </location>
</feature>
<feature type="signal peptide" evidence="1">
    <location>
        <begin position="1"/>
        <end position="21"/>
    </location>
</feature>
<dbReference type="Gene3D" id="3.40.190.10">
    <property type="entry name" value="Periplasmic binding protein-like II"/>
    <property type="match status" value="1"/>
</dbReference>